<keyword evidence="8" id="KW-1185">Reference proteome</keyword>
<gene>
    <name evidence="7" type="ORF">CEUTPL_LOCUS13464</name>
</gene>
<sequence>MALGKFGKLTDTLLQERYEKDIKYIKIYDQYRPNYNQTAITPKFYSKYEHSEIDEVDPLILEKIHESKDLDARQKREWPETSNQLYGWWSVPLVKIDRNDPRFYFPRVNSEITTYGMKAMQHRKG</sequence>
<keyword evidence="5" id="KW-0966">Cell projection</keyword>
<dbReference type="PANTHER" id="PTHR33865">
    <property type="entry name" value="PROTEIN FAM183B"/>
    <property type="match status" value="1"/>
</dbReference>
<organism evidence="7 8">
    <name type="scientific">Ceutorhynchus assimilis</name>
    <name type="common">cabbage seed weevil</name>
    <dbReference type="NCBI Taxonomy" id="467358"/>
    <lineage>
        <taxon>Eukaryota</taxon>
        <taxon>Metazoa</taxon>
        <taxon>Ecdysozoa</taxon>
        <taxon>Arthropoda</taxon>
        <taxon>Hexapoda</taxon>
        <taxon>Insecta</taxon>
        <taxon>Pterygota</taxon>
        <taxon>Neoptera</taxon>
        <taxon>Endopterygota</taxon>
        <taxon>Coleoptera</taxon>
        <taxon>Polyphaga</taxon>
        <taxon>Cucujiformia</taxon>
        <taxon>Curculionidae</taxon>
        <taxon>Ceutorhynchinae</taxon>
        <taxon>Ceutorhynchus</taxon>
    </lineage>
</organism>
<comment type="similarity">
    <text evidence="6">Belongs to the CFAP144 family.</text>
</comment>
<dbReference type="PANTHER" id="PTHR33865:SF3">
    <property type="entry name" value="PROTEIN FAM183B"/>
    <property type="match status" value="1"/>
</dbReference>
<name>A0A9N9QSV2_9CUCU</name>
<dbReference type="Pfam" id="PF14886">
    <property type="entry name" value="FAM183"/>
    <property type="match status" value="1"/>
</dbReference>
<dbReference type="GO" id="GO:0005856">
    <property type="term" value="C:cytoskeleton"/>
    <property type="evidence" value="ECO:0007669"/>
    <property type="project" value="UniProtKB-SubCell"/>
</dbReference>
<evidence type="ECO:0000256" key="3">
    <source>
        <dbReference type="ARBA" id="ARBA00022490"/>
    </source>
</evidence>
<comment type="subcellular location">
    <subcellularLocation>
        <location evidence="1">Cell projection</location>
        <location evidence="1">Cilium</location>
    </subcellularLocation>
    <subcellularLocation>
        <location evidence="2">Cytoplasm</location>
        <location evidence="2">Cytoskeleton</location>
    </subcellularLocation>
</comment>
<keyword evidence="4" id="KW-0206">Cytoskeleton</keyword>
<reference evidence="7" key="1">
    <citation type="submission" date="2022-01" db="EMBL/GenBank/DDBJ databases">
        <authorList>
            <person name="King R."/>
        </authorList>
    </citation>
    <scope>NUCLEOTIDE SEQUENCE</scope>
</reference>
<accession>A0A9N9QSV2</accession>
<dbReference type="OrthoDB" id="446290at2759"/>
<protein>
    <submittedName>
        <fullName evidence="7">Uncharacterized protein</fullName>
    </submittedName>
</protein>
<dbReference type="GO" id="GO:0097546">
    <property type="term" value="C:ciliary base"/>
    <property type="evidence" value="ECO:0007669"/>
    <property type="project" value="TreeGrafter"/>
</dbReference>
<evidence type="ECO:0000313" key="8">
    <source>
        <dbReference type="Proteomes" id="UP001152799"/>
    </source>
</evidence>
<dbReference type="InterPro" id="IPR029214">
    <property type="entry name" value="CFAP144"/>
</dbReference>
<dbReference type="AlphaFoldDB" id="A0A9N9QSV2"/>
<proteinExistence type="inferred from homology"/>
<dbReference type="Proteomes" id="UP001152799">
    <property type="component" value="Chromosome 8"/>
</dbReference>
<evidence type="ECO:0000256" key="5">
    <source>
        <dbReference type="ARBA" id="ARBA00023273"/>
    </source>
</evidence>
<evidence type="ECO:0000256" key="6">
    <source>
        <dbReference type="ARBA" id="ARBA00034777"/>
    </source>
</evidence>
<evidence type="ECO:0000256" key="2">
    <source>
        <dbReference type="ARBA" id="ARBA00004245"/>
    </source>
</evidence>
<keyword evidence="3" id="KW-0963">Cytoplasm</keyword>
<evidence type="ECO:0000256" key="4">
    <source>
        <dbReference type="ARBA" id="ARBA00023212"/>
    </source>
</evidence>
<evidence type="ECO:0000256" key="1">
    <source>
        <dbReference type="ARBA" id="ARBA00004138"/>
    </source>
</evidence>
<evidence type="ECO:0000313" key="7">
    <source>
        <dbReference type="EMBL" id="CAG9773063.1"/>
    </source>
</evidence>
<dbReference type="EMBL" id="OU892284">
    <property type="protein sequence ID" value="CAG9773063.1"/>
    <property type="molecule type" value="Genomic_DNA"/>
</dbReference>